<reference evidence="1 2" key="1">
    <citation type="submission" date="2021-02" db="EMBL/GenBank/DDBJ databases">
        <authorList>
            <person name="Han P."/>
        </authorList>
    </citation>
    <scope>NUCLEOTIDE SEQUENCE [LARGE SCALE GENOMIC DNA]</scope>
    <source>
        <strain evidence="1">Candidatus Nitrospira sp. ZN2</strain>
    </source>
</reference>
<dbReference type="EMBL" id="CAJNBJ010000002">
    <property type="protein sequence ID" value="CAE6730027.1"/>
    <property type="molecule type" value="Genomic_DNA"/>
</dbReference>
<sequence>MPKPWITGATTLLAVLEAARECRTVERSGVDPRTGAFRQGWPEIVAQLSSVDVAMLQDIPWWGPQMERRLTQLTDVGQVT</sequence>
<dbReference type="RefSeq" id="WP_213041665.1">
    <property type="nucleotide sequence ID" value="NZ_CAJNBJ010000002.1"/>
</dbReference>
<evidence type="ECO:0000313" key="2">
    <source>
        <dbReference type="Proteomes" id="UP000675880"/>
    </source>
</evidence>
<accession>A0ABM8R2Y6</accession>
<comment type="caution">
    <text evidence="1">The sequence shown here is derived from an EMBL/GenBank/DDBJ whole genome shotgun (WGS) entry which is preliminary data.</text>
</comment>
<protein>
    <submittedName>
        <fullName evidence="1">Uncharacterized protein</fullName>
    </submittedName>
</protein>
<dbReference type="Proteomes" id="UP000675880">
    <property type="component" value="Unassembled WGS sequence"/>
</dbReference>
<evidence type="ECO:0000313" key="1">
    <source>
        <dbReference type="EMBL" id="CAE6730027.1"/>
    </source>
</evidence>
<gene>
    <name evidence="1" type="ORF">NSPZN2_100314</name>
</gene>
<keyword evidence="2" id="KW-1185">Reference proteome</keyword>
<name>A0ABM8R2Y6_9BACT</name>
<organism evidence="1 2">
    <name type="scientific">Nitrospira defluvii</name>
    <dbReference type="NCBI Taxonomy" id="330214"/>
    <lineage>
        <taxon>Bacteria</taxon>
        <taxon>Pseudomonadati</taxon>
        <taxon>Nitrospirota</taxon>
        <taxon>Nitrospiria</taxon>
        <taxon>Nitrospirales</taxon>
        <taxon>Nitrospiraceae</taxon>
        <taxon>Nitrospira</taxon>
    </lineage>
</organism>
<proteinExistence type="predicted"/>